<proteinExistence type="predicted"/>
<dbReference type="AlphaFoldDB" id="A0A6N9T5X2"/>
<evidence type="ECO:0000256" key="1">
    <source>
        <dbReference type="SAM" id="SignalP"/>
    </source>
</evidence>
<dbReference type="Pfam" id="PF08904">
    <property type="entry name" value="EipB_like"/>
    <property type="match status" value="1"/>
</dbReference>
<sequence length="270" mass="29343">MSHVMGLLLTIPAVLAATGSIAASLAPHRAVYDLVLTSKSMDLLDGSGRIAIELRQGTCGTFDLDYRFVARFEREDATVVTDQQTVSTENTVANTFTFTTKTFVDGAPAWVIRGQATNSGSSTRVDLQEPEVRSIQLPLSVFPSAHTRELVEKAKAGESIVETRLFDGDNEADKLLSTTALITPIEEDSPSAERVARELPEELRGLQGWRVNEAYYNSDSDPEGLPLFQTTYTLFENGISGEIAFDTGDYGFAGTLTQLDLLAAPDCPRQ</sequence>
<dbReference type="InterPro" id="IPR015000">
    <property type="entry name" value="EipB-like"/>
</dbReference>
<evidence type="ECO:0000313" key="2">
    <source>
        <dbReference type="EMBL" id="NDW06784.1"/>
    </source>
</evidence>
<keyword evidence="3" id="KW-1185">Reference proteome</keyword>
<comment type="caution">
    <text evidence="2">The sequence shown here is derived from an EMBL/GenBank/DDBJ whole genome shotgun (WGS) entry which is preliminary data.</text>
</comment>
<reference evidence="2 3" key="1">
    <citation type="submission" date="2020-01" db="EMBL/GenBank/DDBJ databases">
        <title>Jiella pacifica sp. nov.</title>
        <authorList>
            <person name="Xue Z."/>
            <person name="Zhu S."/>
            <person name="Chen J."/>
            <person name="Yang J."/>
        </authorList>
    </citation>
    <scope>NUCLEOTIDE SEQUENCE [LARGE SCALE GENOMIC DNA]</scope>
    <source>
        <strain evidence="2 3">40Bstr34</strain>
    </source>
</reference>
<feature type="signal peptide" evidence="1">
    <location>
        <begin position="1"/>
        <end position="16"/>
    </location>
</feature>
<dbReference type="EMBL" id="JAAAMG010000020">
    <property type="protein sequence ID" value="NDW06784.1"/>
    <property type="molecule type" value="Genomic_DNA"/>
</dbReference>
<feature type="chain" id="PRO_5027018799" evidence="1">
    <location>
        <begin position="17"/>
        <end position="270"/>
    </location>
</feature>
<keyword evidence="1" id="KW-0732">Signal</keyword>
<dbReference type="RefSeq" id="WP_163465258.1">
    <property type="nucleotide sequence ID" value="NZ_JAAAMG010000020.1"/>
</dbReference>
<dbReference type="Proteomes" id="UP000469011">
    <property type="component" value="Unassembled WGS sequence"/>
</dbReference>
<name>A0A6N9T5X2_9HYPH</name>
<organism evidence="2 3">
    <name type="scientific">Jiella pacifica</name>
    <dbReference type="NCBI Taxonomy" id="2696469"/>
    <lineage>
        <taxon>Bacteria</taxon>
        <taxon>Pseudomonadati</taxon>
        <taxon>Pseudomonadota</taxon>
        <taxon>Alphaproteobacteria</taxon>
        <taxon>Hyphomicrobiales</taxon>
        <taxon>Aurantimonadaceae</taxon>
        <taxon>Jiella</taxon>
    </lineage>
</organism>
<protein>
    <submittedName>
        <fullName evidence="2">DUF1849 family protein</fullName>
    </submittedName>
</protein>
<gene>
    <name evidence="2" type="ORF">GTK09_20410</name>
</gene>
<evidence type="ECO:0000313" key="3">
    <source>
        <dbReference type="Proteomes" id="UP000469011"/>
    </source>
</evidence>
<accession>A0A6N9T5X2</accession>